<organism evidence="1 2">
    <name type="scientific">Aquarana catesbeiana</name>
    <name type="common">American bullfrog</name>
    <name type="synonym">Rana catesbeiana</name>
    <dbReference type="NCBI Taxonomy" id="8400"/>
    <lineage>
        <taxon>Eukaryota</taxon>
        <taxon>Metazoa</taxon>
        <taxon>Chordata</taxon>
        <taxon>Craniata</taxon>
        <taxon>Vertebrata</taxon>
        <taxon>Euteleostomi</taxon>
        <taxon>Amphibia</taxon>
        <taxon>Batrachia</taxon>
        <taxon>Anura</taxon>
        <taxon>Neobatrachia</taxon>
        <taxon>Ranoidea</taxon>
        <taxon>Ranidae</taxon>
        <taxon>Aquarana</taxon>
    </lineage>
</organism>
<dbReference type="OrthoDB" id="10067219at2759"/>
<accession>A0A2G9P7A3</accession>
<name>A0A2G9P7A3_AQUCT</name>
<dbReference type="Proteomes" id="UP000228934">
    <property type="component" value="Unassembled WGS sequence"/>
</dbReference>
<proteinExistence type="predicted"/>
<gene>
    <name evidence="1" type="ORF">AB205_0015330</name>
</gene>
<keyword evidence="2" id="KW-1185">Reference proteome</keyword>
<evidence type="ECO:0000313" key="1">
    <source>
        <dbReference type="EMBL" id="PIN99233.1"/>
    </source>
</evidence>
<protein>
    <submittedName>
        <fullName evidence="1">Uncharacterized protein</fullName>
    </submittedName>
</protein>
<sequence length="75" mass="8793">MQIFQYLVDAVTSRFIIFLRNTIFVRNSEEVLKGREREKDPYNSCNKKLGQEVTEHFVKPKKQNSICCSLPSLKV</sequence>
<dbReference type="AlphaFoldDB" id="A0A2G9P7A3"/>
<dbReference type="EMBL" id="KV922473">
    <property type="protein sequence ID" value="PIN99233.1"/>
    <property type="molecule type" value="Genomic_DNA"/>
</dbReference>
<reference evidence="2" key="1">
    <citation type="journal article" date="2017" name="Nat. Commun.">
        <title>The North American bullfrog draft genome provides insight into hormonal regulation of long noncoding RNA.</title>
        <authorList>
            <person name="Hammond S.A."/>
            <person name="Warren R.L."/>
            <person name="Vandervalk B.P."/>
            <person name="Kucuk E."/>
            <person name="Khan H."/>
            <person name="Gibb E.A."/>
            <person name="Pandoh P."/>
            <person name="Kirk H."/>
            <person name="Zhao Y."/>
            <person name="Jones M."/>
            <person name="Mungall A.J."/>
            <person name="Coope R."/>
            <person name="Pleasance S."/>
            <person name="Moore R.A."/>
            <person name="Holt R.A."/>
            <person name="Round J.M."/>
            <person name="Ohora S."/>
            <person name="Walle B.V."/>
            <person name="Veldhoen N."/>
            <person name="Helbing C.C."/>
            <person name="Birol I."/>
        </authorList>
    </citation>
    <scope>NUCLEOTIDE SEQUENCE [LARGE SCALE GENOMIC DNA]</scope>
</reference>
<evidence type="ECO:0000313" key="2">
    <source>
        <dbReference type="Proteomes" id="UP000228934"/>
    </source>
</evidence>